<reference evidence="12" key="1">
    <citation type="submission" date="2020-05" db="EMBL/GenBank/DDBJ databases">
        <title>Sulfur intermediates as new biogeochemical hubs in an aquatic model microbial ecosystem.</title>
        <authorList>
            <person name="Vigneron A."/>
        </authorList>
    </citation>
    <scope>NUCLEOTIDE SEQUENCE</scope>
    <source>
        <strain evidence="12">Bin.250</strain>
    </source>
</reference>
<comment type="function">
    <text evidence="1 9">May be involved in recombinational repair of damaged DNA.</text>
</comment>
<evidence type="ECO:0000256" key="10">
    <source>
        <dbReference type="SAM" id="Coils"/>
    </source>
</evidence>
<dbReference type="FunFam" id="3.40.50.300:FF:000319">
    <property type="entry name" value="DNA repair protein RecN"/>
    <property type="match status" value="1"/>
</dbReference>
<dbReference type="InterPro" id="IPR004604">
    <property type="entry name" value="DNA_recomb/repair_RecN"/>
</dbReference>
<dbReference type="GO" id="GO:0043590">
    <property type="term" value="C:bacterial nucleoid"/>
    <property type="evidence" value="ECO:0007669"/>
    <property type="project" value="TreeGrafter"/>
</dbReference>
<dbReference type="Pfam" id="PF02463">
    <property type="entry name" value="SMC_N"/>
    <property type="match status" value="1"/>
</dbReference>
<dbReference type="GO" id="GO:0009432">
    <property type="term" value="P:SOS response"/>
    <property type="evidence" value="ECO:0007669"/>
    <property type="project" value="TreeGrafter"/>
</dbReference>
<keyword evidence="7 9" id="KW-0234">DNA repair</keyword>
<proteinExistence type="inferred from homology"/>
<name>A0A972VWJ8_9GAMM</name>
<comment type="similarity">
    <text evidence="2 9">Belongs to the RecN family.</text>
</comment>
<evidence type="ECO:0000313" key="12">
    <source>
        <dbReference type="EMBL" id="NQV65003.1"/>
    </source>
</evidence>
<dbReference type="Proteomes" id="UP000754644">
    <property type="component" value="Unassembled WGS sequence"/>
</dbReference>
<dbReference type="InterPro" id="IPR027417">
    <property type="entry name" value="P-loop_NTPase"/>
</dbReference>
<dbReference type="EMBL" id="JABMOJ010000243">
    <property type="protein sequence ID" value="NQV65003.1"/>
    <property type="molecule type" value="Genomic_DNA"/>
</dbReference>
<keyword evidence="5 9" id="KW-0227">DNA damage</keyword>
<evidence type="ECO:0000313" key="13">
    <source>
        <dbReference type="Proteomes" id="UP000754644"/>
    </source>
</evidence>
<evidence type="ECO:0000256" key="9">
    <source>
        <dbReference type="PIRNR" id="PIRNR003128"/>
    </source>
</evidence>
<evidence type="ECO:0000256" key="7">
    <source>
        <dbReference type="ARBA" id="ARBA00023204"/>
    </source>
</evidence>
<dbReference type="SUPFAM" id="SSF52540">
    <property type="entry name" value="P-loop containing nucleoside triphosphate hydrolases"/>
    <property type="match status" value="2"/>
</dbReference>
<evidence type="ECO:0000259" key="11">
    <source>
        <dbReference type="Pfam" id="PF02463"/>
    </source>
</evidence>
<dbReference type="GO" id="GO:0005524">
    <property type="term" value="F:ATP binding"/>
    <property type="evidence" value="ECO:0007669"/>
    <property type="project" value="UniProtKB-KW"/>
</dbReference>
<protein>
    <recommendedName>
        <fullName evidence="3 9">DNA repair protein RecN</fullName>
    </recommendedName>
    <alternativeName>
        <fullName evidence="8 9">Recombination protein N</fullName>
    </alternativeName>
</protein>
<evidence type="ECO:0000256" key="6">
    <source>
        <dbReference type="ARBA" id="ARBA00022840"/>
    </source>
</evidence>
<dbReference type="GO" id="GO:0006310">
    <property type="term" value="P:DNA recombination"/>
    <property type="evidence" value="ECO:0007669"/>
    <property type="project" value="InterPro"/>
</dbReference>
<dbReference type="NCBIfam" id="TIGR00634">
    <property type="entry name" value="recN"/>
    <property type="match status" value="1"/>
</dbReference>
<organism evidence="12 13">
    <name type="scientific">SAR86 cluster bacterium</name>
    <dbReference type="NCBI Taxonomy" id="2030880"/>
    <lineage>
        <taxon>Bacteria</taxon>
        <taxon>Pseudomonadati</taxon>
        <taxon>Pseudomonadota</taxon>
        <taxon>Gammaproteobacteria</taxon>
        <taxon>SAR86 cluster</taxon>
    </lineage>
</organism>
<dbReference type="InterPro" id="IPR003395">
    <property type="entry name" value="RecF/RecN/SMC_N"/>
</dbReference>
<keyword evidence="10" id="KW-0175">Coiled coil</keyword>
<evidence type="ECO:0000256" key="8">
    <source>
        <dbReference type="ARBA" id="ARBA00033408"/>
    </source>
</evidence>
<dbReference type="AlphaFoldDB" id="A0A972VWJ8"/>
<dbReference type="CDD" id="cd03241">
    <property type="entry name" value="ABC_RecN"/>
    <property type="match status" value="2"/>
</dbReference>
<feature type="domain" description="RecF/RecN/SMC N-terminal" evidence="11">
    <location>
        <begin position="1"/>
        <end position="509"/>
    </location>
</feature>
<accession>A0A972VWJ8</accession>
<comment type="caution">
    <text evidence="12">The sequence shown here is derived from an EMBL/GenBank/DDBJ whole genome shotgun (WGS) entry which is preliminary data.</text>
</comment>
<dbReference type="PIRSF" id="PIRSF003128">
    <property type="entry name" value="RecN"/>
    <property type="match status" value="1"/>
</dbReference>
<evidence type="ECO:0000256" key="5">
    <source>
        <dbReference type="ARBA" id="ARBA00022763"/>
    </source>
</evidence>
<gene>
    <name evidence="12" type="primary">recN</name>
    <name evidence="12" type="ORF">HQ497_06530</name>
</gene>
<sequence length="564" mass="61210">MLTHLTVQNFALVDHLELEFESGMTVVTGETGAGKSIILDALGLTLGDRADTGLIADAANRAEIHATFDISDNLPAKHWLAAHELPIDNAGECILRRTLSADGRSRGFINGSPSTVADLKTLGEMLIDIHSQHEHQSLLKKDNHRRMLDEFGDVLPLASQVHELWEQFNKARKRLESLRANNAEQTARVQLLAYQAEELEQLAIEADEHISLEQEQQQLSHVDEILRNCDAALQACELNEEGNILSQLSQALHLLQAIELDALAPVTELFISSKIQLEEAVSDLQRFADTIEADPTRLLEVEARLTSIYDIARKHRIKPGDIQAFTLDIQAEIKSLDNVDAEIDSLTASTQTLSSSYRDVATRLSHARIKAATTLECQVTEQLVKLGMHGAIFKANLTPIETSLIAPGGLEEVEFLISTNPGQAPRSLNKIASGGELSRISLAIQVVTADTSKVPSLVFDEVDVGIGGAVAEVVGSLLRNLGGKAQIVCVTHLPQVAAQGHQHYLVTKSTGAGKGKNQTKARTEIATLGAEGKIEEIARMLGGVELTQQSLDHAKAMYNTAQAN</sequence>
<feature type="coiled-coil region" evidence="10">
    <location>
        <begin position="168"/>
        <end position="216"/>
    </location>
</feature>
<keyword evidence="4" id="KW-0547">Nucleotide-binding</keyword>
<dbReference type="Gene3D" id="3.40.50.300">
    <property type="entry name" value="P-loop containing nucleotide triphosphate hydrolases"/>
    <property type="match status" value="2"/>
</dbReference>
<dbReference type="GO" id="GO:0006281">
    <property type="term" value="P:DNA repair"/>
    <property type="evidence" value="ECO:0007669"/>
    <property type="project" value="UniProtKB-KW"/>
</dbReference>
<evidence type="ECO:0000256" key="4">
    <source>
        <dbReference type="ARBA" id="ARBA00022741"/>
    </source>
</evidence>
<dbReference type="FunFam" id="3.40.50.300:FF:000356">
    <property type="entry name" value="DNA repair protein RecN"/>
    <property type="match status" value="1"/>
</dbReference>
<evidence type="ECO:0000256" key="2">
    <source>
        <dbReference type="ARBA" id="ARBA00009441"/>
    </source>
</evidence>
<evidence type="ECO:0000256" key="1">
    <source>
        <dbReference type="ARBA" id="ARBA00003618"/>
    </source>
</evidence>
<dbReference type="PANTHER" id="PTHR11059">
    <property type="entry name" value="DNA REPAIR PROTEIN RECN"/>
    <property type="match status" value="1"/>
</dbReference>
<dbReference type="NCBIfam" id="NF008121">
    <property type="entry name" value="PRK10869.1"/>
    <property type="match status" value="1"/>
</dbReference>
<dbReference type="PANTHER" id="PTHR11059:SF0">
    <property type="entry name" value="DNA REPAIR PROTEIN RECN"/>
    <property type="match status" value="1"/>
</dbReference>
<keyword evidence="6" id="KW-0067">ATP-binding</keyword>
<evidence type="ECO:0000256" key="3">
    <source>
        <dbReference type="ARBA" id="ARBA00021315"/>
    </source>
</evidence>